<evidence type="ECO:0008006" key="3">
    <source>
        <dbReference type="Google" id="ProtNLM"/>
    </source>
</evidence>
<proteinExistence type="predicted"/>
<gene>
    <name evidence="1" type="ORF">A3E09_02870</name>
</gene>
<dbReference type="AlphaFoldDB" id="A0A1G2C943"/>
<evidence type="ECO:0000313" key="1">
    <source>
        <dbReference type="EMBL" id="OGY97895.1"/>
    </source>
</evidence>
<protein>
    <recommendedName>
        <fullName evidence="3">Ubiquitin-like domain-containing protein</fullName>
    </recommendedName>
</protein>
<dbReference type="EMBL" id="MHKY01000047">
    <property type="protein sequence ID" value="OGY97895.1"/>
    <property type="molecule type" value="Genomic_DNA"/>
</dbReference>
<dbReference type="Proteomes" id="UP000178796">
    <property type="component" value="Unassembled WGS sequence"/>
</dbReference>
<sequence length="95" mass="10400">MERERERHGGPSSDSVNVDVTIHGNYLGKVEVTRGATLGELVEAIRAKGHAVNLKEFTVMLNDRRIEVETDGNLKENPVLDEDAALSLVKKFVGG</sequence>
<reference evidence="1 2" key="1">
    <citation type="journal article" date="2016" name="Nat. Commun.">
        <title>Thousands of microbial genomes shed light on interconnected biogeochemical processes in an aquifer system.</title>
        <authorList>
            <person name="Anantharaman K."/>
            <person name="Brown C.T."/>
            <person name="Hug L.A."/>
            <person name="Sharon I."/>
            <person name="Castelle C.J."/>
            <person name="Probst A.J."/>
            <person name="Thomas B.C."/>
            <person name="Singh A."/>
            <person name="Wilkins M.J."/>
            <person name="Karaoz U."/>
            <person name="Brodie E.L."/>
            <person name="Williams K.H."/>
            <person name="Hubbard S.S."/>
            <person name="Banfield J.F."/>
        </authorList>
    </citation>
    <scope>NUCLEOTIDE SEQUENCE [LARGE SCALE GENOMIC DNA]</scope>
</reference>
<accession>A0A1G2C943</accession>
<evidence type="ECO:0000313" key="2">
    <source>
        <dbReference type="Proteomes" id="UP000178796"/>
    </source>
</evidence>
<name>A0A1G2C943_9BACT</name>
<organism evidence="1 2">
    <name type="scientific">Candidatus Liptonbacteria bacterium RIFCSPHIGHO2_12_FULL_60_13</name>
    <dbReference type="NCBI Taxonomy" id="1798648"/>
    <lineage>
        <taxon>Bacteria</taxon>
        <taxon>Candidatus Liptoniibacteriota</taxon>
    </lineage>
</organism>
<comment type="caution">
    <text evidence="1">The sequence shown here is derived from an EMBL/GenBank/DDBJ whole genome shotgun (WGS) entry which is preliminary data.</text>
</comment>